<dbReference type="Proteomes" id="UP001139054">
    <property type="component" value="Unassembled WGS sequence"/>
</dbReference>
<keyword evidence="1" id="KW-0812">Transmembrane</keyword>
<evidence type="ECO:0000313" key="3">
    <source>
        <dbReference type="Proteomes" id="UP001139054"/>
    </source>
</evidence>
<dbReference type="RefSeq" id="WP_237892203.1">
    <property type="nucleotide sequence ID" value="NZ_JAKLTY010000079.1"/>
</dbReference>
<keyword evidence="1" id="KW-1133">Transmembrane helix</keyword>
<sequence length="96" mass="10748">MVQDEQAIVSNPRRLRSALVNFSKEDAVKNLVMQYRIKRAARYRLTQLASGAEIPLLRKSLHMSYFADLEVGHWFIIGGCIAIIVGSVGLGMKKSN</sequence>
<dbReference type="EMBL" id="JAKLTY010000079">
    <property type="protein sequence ID" value="MCG2633214.1"/>
    <property type="molecule type" value="Genomic_DNA"/>
</dbReference>
<evidence type="ECO:0000256" key="1">
    <source>
        <dbReference type="SAM" id="Phobius"/>
    </source>
</evidence>
<comment type="caution">
    <text evidence="2">The sequence shown here is derived from an EMBL/GenBank/DDBJ whole genome shotgun (WGS) entry which is preliminary data.</text>
</comment>
<protein>
    <submittedName>
        <fullName evidence="2">Uncharacterized protein</fullName>
    </submittedName>
</protein>
<gene>
    <name evidence="2" type="ORF">L6654_42640</name>
</gene>
<feature type="transmembrane region" description="Helical" evidence="1">
    <location>
        <begin position="71"/>
        <end position="92"/>
    </location>
</feature>
<dbReference type="AlphaFoldDB" id="A0A9X1RI80"/>
<accession>A0A9X1RI80</accession>
<keyword evidence="1" id="KW-0472">Membrane</keyword>
<proteinExistence type="predicted"/>
<name>A0A9X1RI80_9BRAD</name>
<organism evidence="2 3">
    <name type="scientific">Bradyrhizobium zhengyangense</name>
    <dbReference type="NCBI Taxonomy" id="2911009"/>
    <lineage>
        <taxon>Bacteria</taxon>
        <taxon>Pseudomonadati</taxon>
        <taxon>Pseudomonadota</taxon>
        <taxon>Alphaproteobacteria</taxon>
        <taxon>Hyphomicrobiales</taxon>
        <taxon>Nitrobacteraceae</taxon>
        <taxon>Bradyrhizobium</taxon>
    </lineage>
</organism>
<evidence type="ECO:0000313" key="2">
    <source>
        <dbReference type="EMBL" id="MCG2633214.1"/>
    </source>
</evidence>
<reference evidence="2" key="1">
    <citation type="submission" date="2022-01" db="EMBL/GenBank/DDBJ databases">
        <title>Genome sequnece data of strain Bradyrhizobium sp. nov.</title>
        <authorList>
            <person name="Zhang J."/>
        </authorList>
    </citation>
    <scope>NUCLEOTIDE SEQUENCE</scope>
    <source>
        <strain evidence="2">WYCCWR 13023</strain>
    </source>
</reference>